<feature type="transmembrane region" description="Helical" evidence="5">
    <location>
        <begin position="140"/>
        <end position="164"/>
    </location>
</feature>
<feature type="transmembrane region" description="Helical" evidence="5">
    <location>
        <begin position="227"/>
        <end position="246"/>
    </location>
</feature>
<dbReference type="EMBL" id="FNNG01000001">
    <property type="protein sequence ID" value="SDW15544.1"/>
    <property type="molecule type" value="Genomic_DNA"/>
</dbReference>
<dbReference type="Pfam" id="PF02361">
    <property type="entry name" value="CbiQ"/>
    <property type="match status" value="1"/>
</dbReference>
<evidence type="ECO:0000313" key="7">
    <source>
        <dbReference type="Proteomes" id="UP000198828"/>
    </source>
</evidence>
<evidence type="ECO:0000256" key="3">
    <source>
        <dbReference type="ARBA" id="ARBA00022989"/>
    </source>
</evidence>
<dbReference type="PANTHER" id="PTHR33514">
    <property type="entry name" value="PROTEIN ABCI12, CHLOROPLASTIC"/>
    <property type="match status" value="1"/>
</dbReference>
<feature type="transmembrane region" description="Helical" evidence="5">
    <location>
        <begin position="184"/>
        <end position="206"/>
    </location>
</feature>
<dbReference type="InterPro" id="IPR003339">
    <property type="entry name" value="ABC/ECF_trnsptr_transmembrane"/>
</dbReference>
<keyword evidence="2 5" id="KW-0812">Transmembrane</keyword>
<evidence type="ECO:0000256" key="2">
    <source>
        <dbReference type="ARBA" id="ARBA00022692"/>
    </source>
</evidence>
<dbReference type="PANTHER" id="PTHR33514:SF13">
    <property type="entry name" value="PROTEIN ABCI12, CHLOROPLASTIC"/>
    <property type="match status" value="1"/>
</dbReference>
<organism evidence="6 7">
    <name type="scientific">Tepidimicrobium xylanilyticum</name>
    <dbReference type="NCBI Taxonomy" id="1123352"/>
    <lineage>
        <taxon>Bacteria</taxon>
        <taxon>Bacillati</taxon>
        <taxon>Bacillota</taxon>
        <taxon>Tissierellia</taxon>
        <taxon>Tissierellales</taxon>
        <taxon>Tepidimicrobiaceae</taxon>
        <taxon>Tepidimicrobium</taxon>
    </lineage>
</organism>
<sequence length="252" mass="28244">MDMFLYIDKDTFLHRLDPRTKLAVMFGSFVIALLFESLPILLALAVIILLYGHSGKVLSNLKRIRVILFMIGLMSIVIWSITRGGETKLLGPITLEGIIYGITVGIKFNVMIISGMIFLSSTTIEGISLGLVKLKVPYRGAFAFSTAIRLVPMIVATSYTITQAQRSRGLDLDSGSFIQRIKKYVPLIIPTFVSVIRSTNVFSMALESKGFGYDKERTYYMELSFRSVDYVILIITLLLILVSIYAKITFKL</sequence>
<dbReference type="CDD" id="cd16914">
    <property type="entry name" value="EcfT"/>
    <property type="match status" value="1"/>
</dbReference>
<evidence type="ECO:0000256" key="4">
    <source>
        <dbReference type="ARBA" id="ARBA00023136"/>
    </source>
</evidence>
<feature type="transmembrane region" description="Helical" evidence="5">
    <location>
        <begin position="22"/>
        <end position="52"/>
    </location>
</feature>
<name>A0A1H2R9L3_9FIRM</name>
<dbReference type="Proteomes" id="UP000198828">
    <property type="component" value="Unassembled WGS sequence"/>
</dbReference>
<accession>A0A1H2R9L3</accession>
<keyword evidence="4 5" id="KW-0472">Membrane</keyword>
<evidence type="ECO:0000256" key="1">
    <source>
        <dbReference type="ARBA" id="ARBA00004141"/>
    </source>
</evidence>
<comment type="subcellular location">
    <subcellularLocation>
        <location evidence="1">Membrane</location>
        <topology evidence="1">Multi-pass membrane protein</topology>
    </subcellularLocation>
</comment>
<dbReference type="OrthoDB" id="166227at2"/>
<feature type="transmembrane region" description="Helical" evidence="5">
    <location>
        <begin position="64"/>
        <end position="82"/>
    </location>
</feature>
<keyword evidence="7" id="KW-1185">Reference proteome</keyword>
<evidence type="ECO:0000256" key="5">
    <source>
        <dbReference type="SAM" id="Phobius"/>
    </source>
</evidence>
<keyword evidence="3 5" id="KW-1133">Transmembrane helix</keyword>
<dbReference type="GO" id="GO:0005886">
    <property type="term" value="C:plasma membrane"/>
    <property type="evidence" value="ECO:0007669"/>
    <property type="project" value="TreeGrafter"/>
</dbReference>
<feature type="transmembrane region" description="Helical" evidence="5">
    <location>
        <begin position="97"/>
        <end position="119"/>
    </location>
</feature>
<dbReference type="RefSeq" id="WP_093750149.1">
    <property type="nucleotide sequence ID" value="NZ_BSYN01000001.1"/>
</dbReference>
<dbReference type="AlphaFoldDB" id="A0A1H2R9L3"/>
<gene>
    <name evidence="6" type="ORF">SAMN05660923_00311</name>
</gene>
<proteinExistence type="predicted"/>
<protein>
    <submittedName>
        <fullName evidence="6">Energy-coupling factor transport system permease protein</fullName>
    </submittedName>
</protein>
<evidence type="ECO:0000313" key="6">
    <source>
        <dbReference type="EMBL" id="SDW15544.1"/>
    </source>
</evidence>
<reference evidence="6 7" key="1">
    <citation type="submission" date="2016-10" db="EMBL/GenBank/DDBJ databases">
        <authorList>
            <person name="de Groot N.N."/>
        </authorList>
    </citation>
    <scope>NUCLEOTIDE SEQUENCE [LARGE SCALE GENOMIC DNA]</scope>
    <source>
        <strain evidence="6 7">DSM 23310</strain>
    </source>
</reference>